<dbReference type="Pfam" id="PF06074">
    <property type="entry name" value="Portal_Mu"/>
    <property type="match status" value="1"/>
</dbReference>
<comment type="caution">
    <text evidence="2">The sequence shown here is derived from an EMBL/GenBank/DDBJ whole genome shotgun (WGS) entry which is preliminary data.</text>
</comment>
<gene>
    <name evidence="2" type="ORF">GCM10007291_48340</name>
</gene>
<evidence type="ECO:0000313" key="3">
    <source>
        <dbReference type="Proteomes" id="UP000658305"/>
    </source>
</evidence>
<keyword evidence="3" id="KW-1185">Reference proteome</keyword>
<proteinExistence type="predicted"/>
<evidence type="ECO:0008006" key="4">
    <source>
        <dbReference type="Google" id="ProtNLM"/>
    </source>
</evidence>
<evidence type="ECO:0000313" key="2">
    <source>
        <dbReference type="EMBL" id="GHC40813.1"/>
    </source>
</evidence>
<reference evidence="3" key="1">
    <citation type="journal article" date="2019" name="Int. J. Syst. Evol. Microbiol.">
        <title>The Global Catalogue of Microorganisms (GCM) 10K type strain sequencing project: providing services to taxonomists for standard genome sequencing and annotation.</title>
        <authorList>
            <consortium name="The Broad Institute Genomics Platform"/>
            <consortium name="The Broad Institute Genome Sequencing Center for Infectious Disease"/>
            <person name="Wu L."/>
            <person name="Ma J."/>
        </authorList>
    </citation>
    <scope>NUCLEOTIDE SEQUENCE [LARGE SCALE GENOMIC DNA]</scope>
    <source>
        <strain evidence="3">KCTC 23298</strain>
    </source>
</reference>
<name>A0ABQ3FTS0_9RHOB</name>
<organism evidence="2 3">
    <name type="scientific">Gemmobacter nanjingensis</name>
    <dbReference type="NCBI Taxonomy" id="488454"/>
    <lineage>
        <taxon>Bacteria</taxon>
        <taxon>Pseudomonadati</taxon>
        <taxon>Pseudomonadota</taxon>
        <taxon>Alphaproteobacteria</taxon>
        <taxon>Rhodobacterales</taxon>
        <taxon>Paracoccaceae</taxon>
        <taxon>Gemmobacter</taxon>
    </lineage>
</organism>
<dbReference type="EMBL" id="BMYI01000037">
    <property type="protein sequence ID" value="GHC40813.1"/>
    <property type="molecule type" value="Genomic_DNA"/>
</dbReference>
<dbReference type="Proteomes" id="UP000658305">
    <property type="component" value="Unassembled WGS sequence"/>
</dbReference>
<dbReference type="RefSeq" id="WP_189382841.1">
    <property type="nucleotide sequence ID" value="NZ_BMYI01000037.1"/>
</dbReference>
<accession>A0ABQ3FTS0</accession>
<dbReference type="InterPro" id="IPR009279">
    <property type="entry name" value="Portal_Mu"/>
</dbReference>
<evidence type="ECO:0000256" key="1">
    <source>
        <dbReference type="SAM" id="MobiDB-lite"/>
    </source>
</evidence>
<feature type="region of interest" description="Disordered" evidence="1">
    <location>
        <begin position="1"/>
        <end position="23"/>
    </location>
</feature>
<feature type="compositionally biased region" description="Basic residues" evidence="1">
    <location>
        <begin position="1"/>
        <end position="10"/>
    </location>
</feature>
<sequence length="463" mass="51404">MSRRKHKSRPKAQPVAHAEAPRKNLPAEARTLIANVQNDITIPYYSGLLQHADDTLIQQGGGKGLALYDEIERDTHAGAMLEKRRNALISRVWEVEPGGDLPRDKRAAELVEKCFKALPFDQICKGLLKATLKGFAVGEVVWKRDGSEILPASIVIHDQRRFGFDRDWQPRLLTLSNMQPGEQLPERKFVVHRFGVEGNNPYGLGLGSRLFWAVLFKREGIAFWLHFLEKFAGPTVVGKTPYGMLTEEQNKLLNTLLSVRTASAITAPIGTEIEFLEASRSGTVTYEEFVSYWDRQISICVTGETLTTQVGANGGNRALGEVHQEQLDVLADSDGDLLADTLRSQLCQWIVDYNLPGAAVPSVWRIRPKNEQAEAGTRKTKAEAAKVLDDAIKQIVKQAGAFEDDEVAREYIVSFDITDALSDKAIDALVEARHDFAGADVEPDPFVTGDPAMFSATRLKKKR</sequence>
<protein>
    <recommendedName>
        <fullName evidence="4">Mu-like prophage protein gp29</fullName>
    </recommendedName>
</protein>